<dbReference type="PANTHER" id="PTHR18947">
    <property type="entry name" value="HOOK PROTEINS"/>
    <property type="match status" value="1"/>
</dbReference>
<dbReference type="SUPFAM" id="SSF116907">
    <property type="entry name" value="Hook domain"/>
    <property type="match status" value="1"/>
</dbReference>
<proteinExistence type="predicted"/>
<evidence type="ECO:0000313" key="7">
    <source>
        <dbReference type="EMBL" id="THW21313.1"/>
    </source>
</evidence>
<dbReference type="CDD" id="cd22211">
    <property type="entry name" value="HkD_SF"/>
    <property type="match status" value="1"/>
</dbReference>
<feature type="coiled-coil region" evidence="4">
    <location>
        <begin position="224"/>
        <end position="430"/>
    </location>
</feature>
<sequence length="826" mass="92917">MADSSPPELAAALLKWVQAFQTSKKVEGWEDIQDGQVLWDILRDIDPGYFQDDLPEPPAKTQDHWIPRWQNLKHVNRLVTSYLRDSSGSIENPAGSRAPDLKAIATDASARDTVMLLKTMLRAAMYSPESNQRMGRIVVGLGPEVAVTIAAAMKQMEDSDVPQSDAAEPSEYEATPEPSTPAEPVSEKSAVPVSANDRLSFGASTDRDPELEQEEKLIQAYKVIKDLENNNAKAAIELEELRQDKEELQQAFDAFKYEVENQGRNTAENDSIKEMQLKAERDRDYIAELETELETVRDKSQSQERQIERFKTDTDAKQKLRDDMQLLRAERDDLLQKTRMNENLKKKIQALQDQEKTNSTLREDLRSANDRLQDLDRLKDQCAALQKANAENLKLIANGEQEIFDQKTTRKRIEHEFKVLTQKYEAAKERQVKDHESITELENKLQTLEIGGSSTGGTSGGLDGELEASEKARAEKAAARSQGDAIPSADAAILQQKLDAITARNSKLETEYLDILQDKLGLETALQDLREPTREPEENVPFLEQRKKLQAAQSEIQEMRNQQFGTNTEMANIKERLMAVQKQLTDKDVQLDGNAEYQTLTDRYSELHKHSEGVEAELAEQRALLRHALLNAAQLLKESVETRNENEYKLLLHQLQAVRDAPDDEELLESTAAQLADRMEQARSDTTTANKLAEDRAAEIATLKKRVASGTTTPATGNIPSAEYAALKRENKLMTSAWFDLSSRLQSNTVMLGRRKESPKSFLGKQRQLVTPDSTVVDSRRTISNIKTIDSIIDRRQQLTATVMHVGAGKMPSLIFRSGVWLIIGS</sequence>
<dbReference type="GO" id="GO:0031122">
    <property type="term" value="P:cytoplasmic microtubule organization"/>
    <property type="evidence" value="ECO:0007669"/>
    <property type="project" value="TreeGrafter"/>
</dbReference>
<protein>
    <recommendedName>
        <fullName evidence="6">HOOK N-terminal domain-containing protein</fullName>
    </recommendedName>
</protein>
<evidence type="ECO:0000256" key="4">
    <source>
        <dbReference type="SAM" id="Coils"/>
    </source>
</evidence>
<dbReference type="GO" id="GO:0008017">
    <property type="term" value="F:microtubule binding"/>
    <property type="evidence" value="ECO:0007669"/>
    <property type="project" value="TreeGrafter"/>
</dbReference>
<evidence type="ECO:0000256" key="3">
    <source>
        <dbReference type="ARBA" id="ARBA00023054"/>
    </source>
</evidence>
<comment type="subcellular location">
    <subcellularLocation>
        <location evidence="1">Cytoplasm</location>
    </subcellularLocation>
</comment>
<keyword evidence="2" id="KW-0963">Cytoplasm</keyword>
<dbReference type="InterPro" id="IPR043936">
    <property type="entry name" value="HOOK_N"/>
</dbReference>
<organism evidence="7 8">
    <name type="scientific">Aureobasidium pullulans</name>
    <name type="common">Black yeast</name>
    <name type="synonym">Pullularia pullulans</name>
    <dbReference type="NCBI Taxonomy" id="5580"/>
    <lineage>
        <taxon>Eukaryota</taxon>
        <taxon>Fungi</taxon>
        <taxon>Dikarya</taxon>
        <taxon>Ascomycota</taxon>
        <taxon>Pezizomycotina</taxon>
        <taxon>Dothideomycetes</taxon>
        <taxon>Dothideomycetidae</taxon>
        <taxon>Dothideales</taxon>
        <taxon>Saccotheciaceae</taxon>
        <taxon>Aureobasidium</taxon>
    </lineage>
</organism>
<dbReference type="Proteomes" id="UP000308014">
    <property type="component" value="Unassembled WGS sequence"/>
</dbReference>
<accession>A0A4S8W7P8</accession>
<feature type="domain" description="HOOK N-terminal" evidence="6">
    <location>
        <begin position="9"/>
        <end position="149"/>
    </location>
</feature>
<feature type="region of interest" description="Disordered" evidence="5">
    <location>
        <begin position="156"/>
        <end position="212"/>
    </location>
</feature>
<evidence type="ECO:0000259" key="6">
    <source>
        <dbReference type="Pfam" id="PF19047"/>
    </source>
</evidence>
<dbReference type="Gene3D" id="1.10.418.10">
    <property type="entry name" value="Calponin-like domain"/>
    <property type="match status" value="1"/>
</dbReference>
<keyword evidence="3 4" id="KW-0175">Coiled coil</keyword>
<dbReference type="GO" id="GO:0030705">
    <property type="term" value="P:cytoskeleton-dependent intracellular transport"/>
    <property type="evidence" value="ECO:0007669"/>
    <property type="project" value="InterPro"/>
</dbReference>
<evidence type="ECO:0000313" key="8">
    <source>
        <dbReference type="Proteomes" id="UP000308014"/>
    </source>
</evidence>
<gene>
    <name evidence="7" type="ORF">D6D24_01819</name>
</gene>
<dbReference type="Pfam" id="PF19047">
    <property type="entry name" value="HOOK_N"/>
    <property type="match status" value="1"/>
</dbReference>
<name>A0A4S8W7P8_AURPU</name>
<dbReference type="InterPro" id="IPR036872">
    <property type="entry name" value="CH_dom_sf"/>
</dbReference>
<dbReference type="AlphaFoldDB" id="A0A4S8W7P8"/>
<feature type="compositionally biased region" description="Low complexity" evidence="5">
    <location>
        <begin position="166"/>
        <end position="184"/>
    </location>
</feature>
<dbReference type="PANTHER" id="PTHR18947:SF28">
    <property type="entry name" value="GIRDIN, ISOFORM A"/>
    <property type="match status" value="1"/>
</dbReference>
<reference evidence="7 8" key="1">
    <citation type="submission" date="2018-10" db="EMBL/GenBank/DDBJ databases">
        <title>Fifty Aureobasidium pullulans genomes reveal a recombining polyextremotolerant generalist.</title>
        <authorList>
            <person name="Gostincar C."/>
            <person name="Turk M."/>
            <person name="Zajc J."/>
            <person name="Gunde-Cimerman N."/>
        </authorList>
    </citation>
    <scope>NUCLEOTIDE SEQUENCE [LARGE SCALE GENOMIC DNA]</scope>
    <source>
        <strain evidence="7 8">EXF-11318</strain>
    </source>
</reference>
<evidence type="ECO:0000256" key="5">
    <source>
        <dbReference type="SAM" id="MobiDB-lite"/>
    </source>
</evidence>
<evidence type="ECO:0000256" key="2">
    <source>
        <dbReference type="ARBA" id="ARBA00022490"/>
    </source>
</evidence>
<dbReference type="GO" id="GO:0051959">
    <property type="term" value="F:dynein light intermediate chain binding"/>
    <property type="evidence" value="ECO:0007669"/>
    <property type="project" value="TreeGrafter"/>
</dbReference>
<dbReference type="GO" id="GO:0005737">
    <property type="term" value="C:cytoplasm"/>
    <property type="evidence" value="ECO:0007669"/>
    <property type="project" value="UniProtKB-SubCell"/>
</dbReference>
<evidence type="ECO:0000256" key="1">
    <source>
        <dbReference type="ARBA" id="ARBA00004496"/>
    </source>
</evidence>
<comment type="caution">
    <text evidence="7">The sequence shown here is derived from an EMBL/GenBank/DDBJ whole genome shotgun (WGS) entry which is preliminary data.</text>
</comment>
<dbReference type="EMBL" id="QZAJ01000035">
    <property type="protein sequence ID" value="THW21313.1"/>
    <property type="molecule type" value="Genomic_DNA"/>
</dbReference>
<dbReference type="GO" id="GO:0005815">
    <property type="term" value="C:microtubule organizing center"/>
    <property type="evidence" value="ECO:0007669"/>
    <property type="project" value="TreeGrafter"/>
</dbReference>